<evidence type="ECO:0000313" key="4">
    <source>
        <dbReference type="Proteomes" id="UP001206483"/>
    </source>
</evidence>
<dbReference type="InterPro" id="IPR036691">
    <property type="entry name" value="Endo/exonu/phosph_ase_sf"/>
</dbReference>
<name>A0ABT1J1C1_9ACTN</name>
<evidence type="ECO:0000259" key="2">
    <source>
        <dbReference type="Pfam" id="PF03372"/>
    </source>
</evidence>
<dbReference type="GO" id="GO:0004519">
    <property type="term" value="F:endonuclease activity"/>
    <property type="evidence" value="ECO:0007669"/>
    <property type="project" value="UniProtKB-KW"/>
</dbReference>
<keyword evidence="4" id="KW-1185">Reference proteome</keyword>
<keyword evidence="3" id="KW-0378">Hydrolase</keyword>
<proteinExistence type="predicted"/>
<dbReference type="Pfam" id="PF03372">
    <property type="entry name" value="Exo_endo_phos"/>
    <property type="match status" value="1"/>
</dbReference>
<sequence>METDQLLDRARDLWCHLAGAPAVFGPPGPESVVVAPASGLCPPGWSGVVVLGGELLATAPTEAAARCLRQALGQLPSTDWTDPARLAAHLPLGDALGPAALAYVAASDFRPAPAPAQAAADGRAVEELAVDGDGVTALLATVDPADADECGLDGITSPAFAVRDPAGRVVAAAGYRRWPRDTAHLSVLTAPSSRSGAPARPPPAAWPPPWDSANSAPSSASRSDPPAPDARPPADAGRGGRRIAAMLTVATWNVLHRVHAENWGSHVLDRWPQEPERIAAVSARVAATTEQVVALQEVSGDQLASLREALPEGRTIRALRYPRVPEPRRVPNRLADRTEHLVLVLDRTAEVVAAEAFADAPGKGLLAVRVDDVLVVATHVATGDRRPGQLARLAQVVAEAGAEQAVLLGDFNADRATVAAELGEGYRVAELPPGAGPTRPRDIGAAKSQWIDHVVVRGLDSRGALVEDVRGLSDHNPVRAVVGR</sequence>
<dbReference type="Gene3D" id="3.60.10.10">
    <property type="entry name" value="Endonuclease/exonuclease/phosphatase"/>
    <property type="match status" value="1"/>
</dbReference>
<comment type="caution">
    <text evidence="3">The sequence shown here is derived from an EMBL/GenBank/DDBJ whole genome shotgun (WGS) entry which is preliminary data.</text>
</comment>
<accession>A0ABT1J1C1</accession>
<evidence type="ECO:0000256" key="1">
    <source>
        <dbReference type="SAM" id="MobiDB-lite"/>
    </source>
</evidence>
<dbReference type="RefSeq" id="WP_308199617.1">
    <property type="nucleotide sequence ID" value="NZ_BAAAUB010000107.1"/>
</dbReference>
<dbReference type="InterPro" id="IPR005135">
    <property type="entry name" value="Endo/exonuclease/phosphatase"/>
</dbReference>
<dbReference type="EMBL" id="JAMZDX010000004">
    <property type="protein sequence ID" value="MCP2311222.1"/>
    <property type="molecule type" value="Genomic_DNA"/>
</dbReference>
<evidence type="ECO:0000313" key="3">
    <source>
        <dbReference type="EMBL" id="MCP2311222.1"/>
    </source>
</evidence>
<feature type="domain" description="Endonuclease/exonuclease/phosphatase" evidence="2">
    <location>
        <begin position="250"/>
        <end position="475"/>
    </location>
</feature>
<feature type="compositionally biased region" description="Low complexity" evidence="1">
    <location>
        <begin position="211"/>
        <end position="224"/>
    </location>
</feature>
<dbReference type="GO" id="GO:0016787">
    <property type="term" value="F:hydrolase activity"/>
    <property type="evidence" value="ECO:0007669"/>
    <property type="project" value="UniProtKB-KW"/>
</dbReference>
<reference evidence="3 4" key="1">
    <citation type="submission" date="2022-06" db="EMBL/GenBank/DDBJ databases">
        <title>Sequencing the genomes of 1000 actinobacteria strains.</title>
        <authorList>
            <person name="Klenk H.-P."/>
        </authorList>
    </citation>
    <scope>NUCLEOTIDE SEQUENCE [LARGE SCALE GENOMIC DNA]</scope>
    <source>
        <strain evidence="3 4">DSM 41656</strain>
    </source>
</reference>
<gene>
    <name evidence="3" type="ORF">FHR36_004385</name>
</gene>
<dbReference type="Proteomes" id="UP001206483">
    <property type="component" value="Unassembled WGS sequence"/>
</dbReference>
<dbReference type="SUPFAM" id="SSF56219">
    <property type="entry name" value="DNase I-like"/>
    <property type="match status" value="1"/>
</dbReference>
<feature type="compositionally biased region" description="Pro residues" evidence="1">
    <location>
        <begin position="199"/>
        <end position="210"/>
    </location>
</feature>
<feature type="region of interest" description="Disordered" evidence="1">
    <location>
        <begin position="189"/>
        <end position="238"/>
    </location>
</feature>
<keyword evidence="3" id="KW-0540">Nuclease</keyword>
<protein>
    <submittedName>
        <fullName evidence="3">Endonuclease/exonuclease/phosphatase family metal-dependent hydrolase</fullName>
    </submittedName>
</protein>
<organism evidence="3 4">
    <name type="scientific">Kitasatospora paracochleata</name>
    <dbReference type="NCBI Taxonomy" id="58354"/>
    <lineage>
        <taxon>Bacteria</taxon>
        <taxon>Bacillati</taxon>
        <taxon>Actinomycetota</taxon>
        <taxon>Actinomycetes</taxon>
        <taxon>Kitasatosporales</taxon>
        <taxon>Streptomycetaceae</taxon>
        <taxon>Kitasatospora</taxon>
    </lineage>
</organism>
<keyword evidence="3" id="KW-0255">Endonuclease</keyword>